<reference evidence="9 10" key="1">
    <citation type="submission" date="2016-10" db="EMBL/GenBank/DDBJ databases">
        <authorList>
            <person name="de Groot N.N."/>
        </authorList>
    </citation>
    <scope>NUCLEOTIDE SEQUENCE [LARGE SCALE GENOMIC DNA]</scope>
    <source>
        <strain evidence="9 10">AR40</strain>
    </source>
</reference>
<dbReference type="GO" id="GO:0005886">
    <property type="term" value="C:plasma membrane"/>
    <property type="evidence" value="ECO:0007669"/>
    <property type="project" value="UniProtKB-SubCell"/>
</dbReference>
<feature type="transmembrane region" description="Helical" evidence="7">
    <location>
        <begin position="108"/>
        <end position="136"/>
    </location>
</feature>
<keyword evidence="6 7" id="KW-0472">Membrane</keyword>
<dbReference type="AlphaFoldDB" id="A0A1H9U2W3"/>
<protein>
    <submittedName>
        <fullName evidence="9">Peptide/nickel transport system permease protein</fullName>
    </submittedName>
</protein>
<sequence>MKFRTYFLKRLLTWALTIWIGVTFIFFIPRMFPSDPVESMIGQISARSGSMDPVQMESLRRSLRVQFGLEGSLLEQYTTFLWKGLLHFDFGPSLMSYPEPAGNIISTYLPYTVGLSMTATLLAWFIGNFIGLLAGFRKNKKSSKILEAVAICIYPIPYFIVALTLQIFFAYILGWFPLTTTINSFQGFGVFMSSLIKSSILPAASLLLVGTGWWIISMKSLAATTSEEDYVLYARYRGLSEGVIGTKYVLKNSILTQVTALAMSLGGVFGGSIMTEIIFGYPGVGTLIQKAILQSDYNMILGCITISIVAIATATLIVDLVYPFIDPRIRYS</sequence>
<feature type="transmembrane region" description="Helical" evidence="7">
    <location>
        <begin position="148"/>
        <end position="176"/>
    </location>
</feature>
<feature type="domain" description="ABC transmembrane type-1" evidence="8">
    <location>
        <begin position="109"/>
        <end position="322"/>
    </location>
</feature>
<feature type="transmembrane region" description="Helical" evidence="7">
    <location>
        <begin position="299"/>
        <end position="322"/>
    </location>
</feature>
<organism evidence="9 10">
    <name type="scientific">Butyrivibrio fibrisolvens</name>
    <dbReference type="NCBI Taxonomy" id="831"/>
    <lineage>
        <taxon>Bacteria</taxon>
        <taxon>Bacillati</taxon>
        <taxon>Bacillota</taxon>
        <taxon>Clostridia</taxon>
        <taxon>Lachnospirales</taxon>
        <taxon>Lachnospiraceae</taxon>
        <taxon>Butyrivibrio</taxon>
    </lineage>
</organism>
<evidence type="ECO:0000256" key="4">
    <source>
        <dbReference type="ARBA" id="ARBA00022692"/>
    </source>
</evidence>
<accession>A0A1H9U2W3</accession>
<feature type="transmembrane region" description="Helical" evidence="7">
    <location>
        <begin position="258"/>
        <end position="279"/>
    </location>
</feature>
<keyword evidence="2 7" id="KW-0813">Transport</keyword>
<name>A0A1H9U2W3_BUTFI</name>
<dbReference type="CDD" id="cd06261">
    <property type="entry name" value="TM_PBP2"/>
    <property type="match status" value="1"/>
</dbReference>
<evidence type="ECO:0000313" key="10">
    <source>
        <dbReference type="Proteomes" id="UP000182584"/>
    </source>
</evidence>
<evidence type="ECO:0000256" key="6">
    <source>
        <dbReference type="ARBA" id="ARBA00023136"/>
    </source>
</evidence>
<dbReference type="Pfam" id="PF00528">
    <property type="entry name" value="BPD_transp_1"/>
    <property type="match status" value="1"/>
</dbReference>
<dbReference type="RefSeq" id="WP_022758268.1">
    <property type="nucleotide sequence ID" value="NZ_FOGJ01000017.1"/>
</dbReference>
<dbReference type="GO" id="GO:0055085">
    <property type="term" value="P:transmembrane transport"/>
    <property type="evidence" value="ECO:0007669"/>
    <property type="project" value="InterPro"/>
</dbReference>
<dbReference type="Gene3D" id="1.10.3720.10">
    <property type="entry name" value="MetI-like"/>
    <property type="match status" value="1"/>
</dbReference>
<dbReference type="EMBL" id="FOGJ01000017">
    <property type="protein sequence ID" value="SES03766.1"/>
    <property type="molecule type" value="Genomic_DNA"/>
</dbReference>
<dbReference type="PANTHER" id="PTHR43163:SF6">
    <property type="entry name" value="DIPEPTIDE TRANSPORT SYSTEM PERMEASE PROTEIN DPPB-RELATED"/>
    <property type="match status" value="1"/>
</dbReference>
<evidence type="ECO:0000256" key="1">
    <source>
        <dbReference type="ARBA" id="ARBA00004651"/>
    </source>
</evidence>
<dbReference type="OrthoDB" id="9769919at2"/>
<evidence type="ECO:0000259" key="8">
    <source>
        <dbReference type="PROSITE" id="PS50928"/>
    </source>
</evidence>
<keyword evidence="5 7" id="KW-1133">Transmembrane helix</keyword>
<feature type="transmembrane region" description="Helical" evidence="7">
    <location>
        <begin position="12"/>
        <end position="32"/>
    </location>
</feature>
<keyword evidence="3" id="KW-1003">Cell membrane</keyword>
<evidence type="ECO:0000256" key="3">
    <source>
        <dbReference type="ARBA" id="ARBA00022475"/>
    </source>
</evidence>
<evidence type="ECO:0000256" key="2">
    <source>
        <dbReference type="ARBA" id="ARBA00022448"/>
    </source>
</evidence>
<evidence type="ECO:0000256" key="7">
    <source>
        <dbReference type="RuleBase" id="RU363032"/>
    </source>
</evidence>
<feature type="transmembrane region" description="Helical" evidence="7">
    <location>
        <begin position="196"/>
        <end position="216"/>
    </location>
</feature>
<comment type="subcellular location">
    <subcellularLocation>
        <location evidence="1 7">Cell membrane</location>
        <topology evidence="1 7">Multi-pass membrane protein</topology>
    </subcellularLocation>
</comment>
<dbReference type="Proteomes" id="UP000182584">
    <property type="component" value="Unassembled WGS sequence"/>
</dbReference>
<dbReference type="InterPro" id="IPR000515">
    <property type="entry name" value="MetI-like"/>
</dbReference>
<keyword evidence="4 7" id="KW-0812">Transmembrane</keyword>
<dbReference type="PROSITE" id="PS50928">
    <property type="entry name" value="ABC_TM1"/>
    <property type="match status" value="1"/>
</dbReference>
<proteinExistence type="inferred from homology"/>
<gene>
    <name evidence="9" type="ORF">SAMN04487884_11713</name>
</gene>
<evidence type="ECO:0000256" key="5">
    <source>
        <dbReference type="ARBA" id="ARBA00022989"/>
    </source>
</evidence>
<dbReference type="PANTHER" id="PTHR43163">
    <property type="entry name" value="DIPEPTIDE TRANSPORT SYSTEM PERMEASE PROTEIN DPPB-RELATED"/>
    <property type="match status" value="1"/>
</dbReference>
<dbReference type="SUPFAM" id="SSF161098">
    <property type="entry name" value="MetI-like"/>
    <property type="match status" value="1"/>
</dbReference>
<dbReference type="InterPro" id="IPR035906">
    <property type="entry name" value="MetI-like_sf"/>
</dbReference>
<comment type="similarity">
    <text evidence="7">Belongs to the binding-protein-dependent transport system permease family.</text>
</comment>
<evidence type="ECO:0000313" key="9">
    <source>
        <dbReference type="EMBL" id="SES03766.1"/>
    </source>
</evidence>